<dbReference type="RefSeq" id="WP_166339338.1">
    <property type="nucleotide sequence ID" value="NZ_CP072829.1"/>
</dbReference>
<name>A0A9E6MPT2_9ACTN</name>
<keyword evidence="3" id="KW-1185">Reference proteome</keyword>
<protein>
    <submittedName>
        <fullName evidence="2">DUF2442 domain-containing protein</fullName>
    </submittedName>
</protein>
<dbReference type="EMBL" id="CP072829">
    <property type="protein sequence ID" value="QTU84224.1"/>
    <property type="molecule type" value="Genomic_DNA"/>
</dbReference>
<sequence>MFEFQGRVYASKPTGLLKVVDAKVVDDLCMLVVFNTGETRLFDASELLSCETFKPLEDRAVFESFSIDHGVITWNDGAIDIAPEGLYRRSFEYAAPPRAAVNAISTLTKTPLQSLG</sequence>
<dbReference type="Proteomes" id="UP000671910">
    <property type="component" value="Chromosome"/>
</dbReference>
<evidence type="ECO:0000313" key="3">
    <source>
        <dbReference type="Proteomes" id="UP000636394"/>
    </source>
</evidence>
<dbReference type="Proteomes" id="UP000636394">
    <property type="component" value="Unassembled WGS sequence"/>
</dbReference>
<gene>
    <name evidence="1" type="ORF">GMI68_05165</name>
    <name evidence="2" type="ORF">J7S26_07705</name>
</gene>
<evidence type="ECO:0000313" key="1">
    <source>
        <dbReference type="EMBL" id="NHM14160.1"/>
    </source>
</evidence>
<dbReference type="Pfam" id="PF10387">
    <property type="entry name" value="DUF2442"/>
    <property type="match status" value="1"/>
</dbReference>
<evidence type="ECO:0000313" key="2">
    <source>
        <dbReference type="EMBL" id="QTU84224.1"/>
    </source>
</evidence>
<dbReference type="SUPFAM" id="SSF143880">
    <property type="entry name" value="NE0471 N-terminal domain-like"/>
    <property type="match status" value="1"/>
</dbReference>
<accession>A0A9E6MPT2</accession>
<evidence type="ECO:0000313" key="4">
    <source>
        <dbReference type="Proteomes" id="UP000671910"/>
    </source>
</evidence>
<dbReference type="KEGG" id="ebz:J7S26_07705"/>
<proteinExistence type="predicted"/>
<dbReference type="Gene3D" id="3.30.2020.10">
    <property type="entry name" value="NE0471-like N-terminal domain"/>
    <property type="match status" value="1"/>
</dbReference>
<reference evidence="1 3" key="1">
    <citation type="submission" date="2019-11" db="EMBL/GenBank/DDBJ databases">
        <title>Eggerthellaceae novel genus isolated from the rectal contents of marmort.</title>
        <authorList>
            <person name="Zhang G."/>
        </authorList>
    </citation>
    <scope>NUCLEOTIDE SEQUENCE [LARGE SCALE GENOMIC DNA]</scope>
    <source>
        <strain evidence="1">Zg-886</strain>
        <strain evidence="3">zg-886</strain>
    </source>
</reference>
<dbReference type="InterPro" id="IPR036782">
    <property type="entry name" value="NE0471-like_N"/>
</dbReference>
<organism evidence="2 4">
    <name type="scientific">Xiamenia xianingshaonis</name>
    <dbReference type="NCBI Taxonomy" id="2682776"/>
    <lineage>
        <taxon>Bacteria</taxon>
        <taxon>Bacillati</taxon>
        <taxon>Actinomycetota</taxon>
        <taxon>Coriobacteriia</taxon>
        <taxon>Eggerthellales</taxon>
        <taxon>Eggerthellaceae</taxon>
        <taxon>Xiamenia</taxon>
    </lineage>
</organism>
<dbReference type="EMBL" id="WPCR01000006">
    <property type="protein sequence ID" value="NHM14160.1"/>
    <property type="molecule type" value="Genomic_DNA"/>
</dbReference>
<dbReference type="AlphaFoldDB" id="A0A9E6MPT2"/>
<dbReference type="InterPro" id="IPR018841">
    <property type="entry name" value="DUF2442"/>
</dbReference>
<reference evidence="2" key="2">
    <citation type="submission" date="2021-04" db="EMBL/GenBank/DDBJ databases">
        <title>Novel species in family Eggerthellaceae.</title>
        <authorList>
            <person name="Zhang G."/>
        </authorList>
    </citation>
    <scope>NUCLEOTIDE SEQUENCE</scope>
    <source>
        <strain evidence="2">Zg-886</strain>
    </source>
</reference>